<dbReference type="Pfam" id="PF00078">
    <property type="entry name" value="RVT_1"/>
    <property type="match status" value="1"/>
</dbReference>
<dbReference type="AlphaFoldDB" id="A0A6P4D0H0"/>
<dbReference type="GeneID" id="107483098"/>
<dbReference type="InterPro" id="IPR000477">
    <property type="entry name" value="RT_dom"/>
</dbReference>
<name>A0A6P4D0H0_ARADU</name>
<dbReference type="PANTHER" id="PTHR46890">
    <property type="entry name" value="NON-LTR RETROLELEMENT REVERSE TRANSCRIPTASE-LIKE PROTEIN-RELATED"/>
    <property type="match status" value="1"/>
</dbReference>
<reference evidence="3" key="2">
    <citation type="submission" date="2025-08" db="UniProtKB">
        <authorList>
            <consortium name="RefSeq"/>
        </authorList>
    </citation>
    <scope>IDENTIFICATION</scope>
    <source>
        <tissue evidence="3">Whole plant</tissue>
    </source>
</reference>
<dbReference type="InterPro" id="IPR052343">
    <property type="entry name" value="Retrotransposon-Effector_Assoc"/>
</dbReference>
<evidence type="ECO:0000313" key="3">
    <source>
        <dbReference type="RefSeq" id="XP_015959198.1"/>
    </source>
</evidence>
<proteinExistence type="predicted"/>
<gene>
    <name evidence="3" type="primary">LOC107483098</name>
</gene>
<dbReference type="KEGG" id="adu:107483098"/>
<dbReference type="Proteomes" id="UP000515211">
    <property type="component" value="Chromosome 4"/>
</dbReference>
<sequence length="118" mass="13516">MVGCVYKVVAKILSKRLQPVMPELVEEEQSAFVSGREIVNGALIACEVVHWVRKKEIPAWLIKLDFQKVYDRIQWSFVDKVLKSMGFGEVWRSWIRTCLSTASMSVLVNGTTIKPFKL</sequence>
<protein>
    <submittedName>
        <fullName evidence="3">Uncharacterized protein LOC107483098</fullName>
    </submittedName>
</protein>
<evidence type="ECO:0000259" key="1">
    <source>
        <dbReference type="Pfam" id="PF00078"/>
    </source>
</evidence>
<dbReference type="PANTHER" id="PTHR46890:SF48">
    <property type="entry name" value="RNA-DIRECTED DNA POLYMERASE"/>
    <property type="match status" value="1"/>
</dbReference>
<organism evidence="2 3">
    <name type="scientific">Arachis duranensis</name>
    <name type="common">Wild peanut</name>
    <dbReference type="NCBI Taxonomy" id="130453"/>
    <lineage>
        <taxon>Eukaryota</taxon>
        <taxon>Viridiplantae</taxon>
        <taxon>Streptophyta</taxon>
        <taxon>Embryophyta</taxon>
        <taxon>Tracheophyta</taxon>
        <taxon>Spermatophyta</taxon>
        <taxon>Magnoliopsida</taxon>
        <taxon>eudicotyledons</taxon>
        <taxon>Gunneridae</taxon>
        <taxon>Pentapetalae</taxon>
        <taxon>rosids</taxon>
        <taxon>fabids</taxon>
        <taxon>Fabales</taxon>
        <taxon>Fabaceae</taxon>
        <taxon>Papilionoideae</taxon>
        <taxon>50 kb inversion clade</taxon>
        <taxon>dalbergioids sensu lato</taxon>
        <taxon>Dalbergieae</taxon>
        <taxon>Pterocarpus clade</taxon>
        <taxon>Arachis</taxon>
    </lineage>
</organism>
<feature type="domain" description="Reverse transcriptase" evidence="1">
    <location>
        <begin position="4"/>
        <end position="107"/>
    </location>
</feature>
<dbReference type="RefSeq" id="XP_015959198.1">
    <property type="nucleotide sequence ID" value="XM_016103712.1"/>
</dbReference>
<keyword evidence="2" id="KW-1185">Reference proteome</keyword>
<reference evidence="2" key="1">
    <citation type="journal article" date="2016" name="Nat. Genet.">
        <title>The genome sequences of Arachis duranensis and Arachis ipaensis, the diploid ancestors of cultivated peanut.</title>
        <authorList>
            <person name="Bertioli D.J."/>
            <person name="Cannon S.B."/>
            <person name="Froenicke L."/>
            <person name="Huang G."/>
            <person name="Farmer A.D."/>
            <person name="Cannon E.K."/>
            <person name="Liu X."/>
            <person name="Gao D."/>
            <person name="Clevenger J."/>
            <person name="Dash S."/>
            <person name="Ren L."/>
            <person name="Moretzsohn M.C."/>
            <person name="Shirasawa K."/>
            <person name="Huang W."/>
            <person name="Vidigal B."/>
            <person name="Abernathy B."/>
            <person name="Chu Y."/>
            <person name="Niederhuth C.E."/>
            <person name="Umale P."/>
            <person name="Araujo A.C."/>
            <person name="Kozik A."/>
            <person name="Kim K.D."/>
            <person name="Burow M.D."/>
            <person name="Varshney R.K."/>
            <person name="Wang X."/>
            <person name="Zhang X."/>
            <person name="Barkley N."/>
            <person name="Guimaraes P.M."/>
            <person name="Isobe S."/>
            <person name="Guo B."/>
            <person name="Liao B."/>
            <person name="Stalker H.T."/>
            <person name="Schmitz R.J."/>
            <person name="Scheffler B.E."/>
            <person name="Leal-Bertioli S.C."/>
            <person name="Xun X."/>
            <person name="Jackson S.A."/>
            <person name="Michelmore R."/>
            <person name="Ozias-Akins P."/>
        </authorList>
    </citation>
    <scope>NUCLEOTIDE SEQUENCE [LARGE SCALE GENOMIC DNA]</scope>
    <source>
        <strain evidence="2">cv. V14167</strain>
    </source>
</reference>
<accession>A0A6P4D0H0</accession>
<evidence type="ECO:0000313" key="2">
    <source>
        <dbReference type="Proteomes" id="UP000515211"/>
    </source>
</evidence>
<dbReference type="OrthoDB" id="1929744at2759"/>